<dbReference type="Pfam" id="PF04977">
    <property type="entry name" value="DivIC"/>
    <property type="match status" value="1"/>
</dbReference>
<keyword evidence="2" id="KW-1133">Transmembrane helix</keyword>
<keyword evidence="1" id="KW-0175">Coiled coil</keyword>
<gene>
    <name evidence="3" type="ORF">H9942_10540</name>
</gene>
<dbReference type="InterPro" id="IPR007060">
    <property type="entry name" value="FtsL/DivIC"/>
</dbReference>
<reference evidence="3" key="1">
    <citation type="journal article" date="2021" name="PeerJ">
        <title>Extensive microbial diversity within the chicken gut microbiome revealed by metagenomics and culture.</title>
        <authorList>
            <person name="Gilroy R."/>
            <person name="Ravi A."/>
            <person name="Getino M."/>
            <person name="Pursley I."/>
            <person name="Horton D.L."/>
            <person name="Alikhan N.F."/>
            <person name="Baker D."/>
            <person name="Gharbi K."/>
            <person name="Hall N."/>
            <person name="Watson M."/>
            <person name="Adriaenssens E.M."/>
            <person name="Foster-Nyarko E."/>
            <person name="Jarju S."/>
            <person name="Secka A."/>
            <person name="Antonio M."/>
            <person name="Oren A."/>
            <person name="Chaudhuri R.R."/>
            <person name="La Ragione R."/>
            <person name="Hildebrand F."/>
            <person name="Pallen M.J."/>
        </authorList>
    </citation>
    <scope>NUCLEOTIDE SEQUENCE</scope>
    <source>
        <strain evidence="3">ChiBcolR8-3208</strain>
    </source>
</reference>
<evidence type="ECO:0000313" key="4">
    <source>
        <dbReference type="Proteomes" id="UP000824214"/>
    </source>
</evidence>
<dbReference type="Proteomes" id="UP000824214">
    <property type="component" value="Unassembled WGS sequence"/>
</dbReference>
<dbReference type="EMBL" id="DWXZ01000221">
    <property type="protein sequence ID" value="HJB38482.1"/>
    <property type="molecule type" value="Genomic_DNA"/>
</dbReference>
<reference evidence="3" key="2">
    <citation type="submission" date="2021-04" db="EMBL/GenBank/DDBJ databases">
        <authorList>
            <person name="Gilroy R."/>
        </authorList>
    </citation>
    <scope>NUCLEOTIDE SEQUENCE</scope>
    <source>
        <strain evidence="3">ChiBcolR8-3208</strain>
    </source>
</reference>
<accession>A0A9D2LZQ1</accession>
<comment type="caution">
    <text evidence="3">The sequence shown here is derived from an EMBL/GenBank/DDBJ whole genome shotgun (WGS) entry which is preliminary data.</text>
</comment>
<feature type="coiled-coil region" evidence="1">
    <location>
        <begin position="30"/>
        <end position="64"/>
    </location>
</feature>
<keyword evidence="2" id="KW-0812">Transmembrane</keyword>
<name>A0A9D2LZQ1_9FIRM</name>
<proteinExistence type="predicted"/>
<feature type="transmembrane region" description="Helical" evidence="2">
    <location>
        <begin position="12"/>
        <end position="32"/>
    </location>
</feature>
<evidence type="ECO:0000256" key="2">
    <source>
        <dbReference type="SAM" id="Phobius"/>
    </source>
</evidence>
<evidence type="ECO:0000256" key="1">
    <source>
        <dbReference type="SAM" id="Coils"/>
    </source>
</evidence>
<organism evidence="3 4">
    <name type="scientific">Candidatus Acutalibacter ornithocaccae</name>
    <dbReference type="NCBI Taxonomy" id="2838416"/>
    <lineage>
        <taxon>Bacteria</taxon>
        <taxon>Bacillati</taxon>
        <taxon>Bacillota</taxon>
        <taxon>Clostridia</taxon>
        <taxon>Eubacteriales</taxon>
        <taxon>Acutalibacteraceae</taxon>
        <taxon>Acutalibacter</taxon>
    </lineage>
</organism>
<evidence type="ECO:0000313" key="3">
    <source>
        <dbReference type="EMBL" id="HJB38482.1"/>
    </source>
</evidence>
<dbReference type="AlphaFoldDB" id="A0A9D2LZQ1"/>
<protein>
    <submittedName>
        <fullName evidence="3">Septum formation initiator family protein</fullName>
    </submittedName>
</protein>
<keyword evidence="2" id="KW-0472">Membrane</keyword>
<sequence length="100" mass="11123">MRELKIEKYKGSLLLKFAVLCFAGFILVSLVGQQLQIGEKREELASLQEQLSTQTARNEEIQNSLENNSGVAEYAERKARSELDYAKPGERVFVDVGGGS</sequence>